<evidence type="ECO:0000313" key="2">
    <source>
        <dbReference type="Proteomes" id="UP001333110"/>
    </source>
</evidence>
<accession>A0AAN7S435</accession>
<name>A0AAN7S435_MYCAM</name>
<comment type="caution">
    <text evidence="1">The sequence shown here is derived from an EMBL/GenBank/DDBJ whole genome shotgun (WGS) entry which is preliminary data.</text>
</comment>
<protein>
    <submittedName>
        <fullName evidence="1">Uncharacterized protein</fullName>
    </submittedName>
</protein>
<dbReference type="EMBL" id="JAUNZN010000001">
    <property type="protein sequence ID" value="KAK4831259.1"/>
    <property type="molecule type" value="Genomic_DNA"/>
</dbReference>
<gene>
    <name evidence="1" type="ORF">QYF61_016729</name>
</gene>
<dbReference type="Proteomes" id="UP001333110">
    <property type="component" value="Unassembled WGS sequence"/>
</dbReference>
<organism evidence="1 2">
    <name type="scientific">Mycteria americana</name>
    <name type="common">Wood stork</name>
    <dbReference type="NCBI Taxonomy" id="33587"/>
    <lineage>
        <taxon>Eukaryota</taxon>
        <taxon>Metazoa</taxon>
        <taxon>Chordata</taxon>
        <taxon>Craniata</taxon>
        <taxon>Vertebrata</taxon>
        <taxon>Euteleostomi</taxon>
        <taxon>Archelosauria</taxon>
        <taxon>Archosauria</taxon>
        <taxon>Dinosauria</taxon>
        <taxon>Saurischia</taxon>
        <taxon>Theropoda</taxon>
        <taxon>Coelurosauria</taxon>
        <taxon>Aves</taxon>
        <taxon>Neognathae</taxon>
        <taxon>Neoaves</taxon>
        <taxon>Aequornithes</taxon>
        <taxon>Ciconiiformes</taxon>
        <taxon>Ciconiidae</taxon>
        <taxon>Mycteria</taxon>
    </lineage>
</organism>
<proteinExistence type="predicted"/>
<evidence type="ECO:0000313" key="1">
    <source>
        <dbReference type="EMBL" id="KAK4831259.1"/>
    </source>
</evidence>
<keyword evidence="2" id="KW-1185">Reference proteome</keyword>
<reference evidence="1 2" key="1">
    <citation type="journal article" date="2023" name="J. Hered.">
        <title>Chromosome-level genome of the wood stork (Mycteria americana) provides insight into avian chromosome evolution.</title>
        <authorList>
            <person name="Flamio R. Jr."/>
            <person name="Ramstad K.M."/>
        </authorList>
    </citation>
    <scope>NUCLEOTIDE SEQUENCE [LARGE SCALE GENOMIC DNA]</scope>
    <source>
        <strain evidence="1">JAX WOST 10</strain>
    </source>
</reference>
<dbReference type="AlphaFoldDB" id="A0AAN7S435"/>
<sequence>MESSMAEKDLGVLMDTKLKRSQQGALLANTSSGTLGCAGQNIANSWRKVTLPLCSALAMTLPASSLERLVKDQAKIGTRAALGLLLPFLQGMSVPITQWQERAEPLGPLIPK</sequence>